<dbReference type="Proteomes" id="UP000075884">
    <property type="component" value="Unassembled WGS sequence"/>
</dbReference>
<dbReference type="GO" id="GO:0050684">
    <property type="term" value="P:regulation of mRNA processing"/>
    <property type="evidence" value="ECO:0007669"/>
    <property type="project" value="InterPro"/>
</dbReference>
<reference evidence="3" key="1">
    <citation type="submission" date="2013-03" db="EMBL/GenBank/DDBJ databases">
        <title>The Genome Sequence of Anopheles dirus WRAIR2.</title>
        <authorList>
            <consortium name="The Broad Institute Genomics Platform"/>
            <person name="Neafsey D.E."/>
            <person name="Walton C."/>
            <person name="Walker B."/>
            <person name="Young S.K."/>
            <person name="Zeng Q."/>
            <person name="Gargeya S."/>
            <person name="Fitzgerald M."/>
            <person name="Haas B."/>
            <person name="Abouelleil A."/>
            <person name="Allen A.W."/>
            <person name="Alvarado L."/>
            <person name="Arachchi H.M."/>
            <person name="Berlin A.M."/>
            <person name="Chapman S.B."/>
            <person name="Gainer-Dewar J."/>
            <person name="Goldberg J."/>
            <person name="Griggs A."/>
            <person name="Gujja S."/>
            <person name="Hansen M."/>
            <person name="Howarth C."/>
            <person name="Imamovic A."/>
            <person name="Ireland A."/>
            <person name="Larimer J."/>
            <person name="McCowan C."/>
            <person name="Murphy C."/>
            <person name="Pearson M."/>
            <person name="Poon T.W."/>
            <person name="Priest M."/>
            <person name="Roberts A."/>
            <person name="Saif S."/>
            <person name="Shea T."/>
            <person name="Sisk P."/>
            <person name="Sykes S."/>
            <person name="Wortman J."/>
            <person name="Nusbaum C."/>
            <person name="Birren B."/>
        </authorList>
    </citation>
    <scope>NUCLEOTIDE SEQUENCE [LARGE SCALE GENOMIC DNA]</scope>
    <source>
        <strain evidence="3">WRAIR2</strain>
    </source>
</reference>
<dbReference type="GO" id="GO:0007005">
    <property type="term" value="P:mitochondrion organization"/>
    <property type="evidence" value="ECO:0007669"/>
    <property type="project" value="TreeGrafter"/>
</dbReference>
<dbReference type="PANTHER" id="PTHR14700:SF0">
    <property type="entry name" value="PENTATRICOPEPTIDE REPEAT-CONTAINING PROTEIN 2, MITOCHONDRIAL"/>
    <property type="match status" value="1"/>
</dbReference>
<evidence type="ECO:0008006" key="4">
    <source>
        <dbReference type="Google" id="ProtNLM"/>
    </source>
</evidence>
<dbReference type="VEuPathDB" id="VectorBase:ADIR004151"/>
<dbReference type="PANTHER" id="PTHR14700">
    <property type="entry name" value="PENTATRICOPEPTIDE REPEAT-CONTAINING PROTEIN 2, MITOCHONDRIAL"/>
    <property type="match status" value="1"/>
</dbReference>
<dbReference type="GO" id="GO:0003723">
    <property type="term" value="F:RNA binding"/>
    <property type="evidence" value="ECO:0007669"/>
    <property type="project" value="TreeGrafter"/>
</dbReference>
<protein>
    <recommendedName>
        <fullName evidence="4">Pentacotripeptide-repeat region of PRORP domain-containing protein</fullName>
    </recommendedName>
</protein>
<feature type="region of interest" description="Disordered" evidence="1">
    <location>
        <begin position="353"/>
        <end position="399"/>
    </location>
</feature>
<evidence type="ECO:0000256" key="1">
    <source>
        <dbReference type="SAM" id="MobiDB-lite"/>
    </source>
</evidence>
<dbReference type="InterPro" id="IPR034629">
    <property type="entry name" value="PTCD2"/>
</dbReference>
<proteinExistence type="predicted"/>
<evidence type="ECO:0000313" key="2">
    <source>
        <dbReference type="EnsemblMetazoa" id="ADIR004151-PA"/>
    </source>
</evidence>
<reference evidence="2" key="2">
    <citation type="submission" date="2020-05" db="UniProtKB">
        <authorList>
            <consortium name="EnsemblMetazoa"/>
        </authorList>
    </citation>
    <scope>IDENTIFICATION</scope>
    <source>
        <strain evidence="2">WRAIR2</strain>
    </source>
</reference>
<evidence type="ECO:0000313" key="3">
    <source>
        <dbReference type="Proteomes" id="UP000075884"/>
    </source>
</evidence>
<sequence length="399" mass="45555">MFRKSVQPLMAFTKACGSVHNRSLYSAAALGLEGYEAYREKTRTQHLHNVDNFKRKMRDFVSGSSTNMIFTDDLKNIIHLIDNTPEDKQLLKDTIERYNQQGKELRFGNYVFGPVIMRACHHLGDADLALDLFKGASGADGFFDQLTSYQLLGDMLYEKGRYQEVRELFDAIKSRQIQGGRFPKHCITLTFAACYKENTPESFQYAMDLWKELNAVGHVPMRKATAFAAALALNHGKPEIAVEILGTVTKGNYVTVRQLKTLALCTLNRLEDVVPIFRSVLEVKGPFEKQQTFCREVIERVQESVKQAKEANASMTLQDLERMVEFLDTNGQIVNEKLDTMLCSEIVSTGQRTDGRSNLADSYNNRGGRYQQQQQQQQQRNFRPTKKYQQQRPGLSEMN</sequence>
<dbReference type="InterPro" id="IPR011990">
    <property type="entry name" value="TPR-like_helical_dom_sf"/>
</dbReference>
<organism evidence="2 3">
    <name type="scientific">Anopheles dirus</name>
    <dbReference type="NCBI Taxonomy" id="7168"/>
    <lineage>
        <taxon>Eukaryota</taxon>
        <taxon>Metazoa</taxon>
        <taxon>Ecdysozoa</taxon>
        <taxon>Arthropoda</taxon>
        <taxon>Hexapoda</taxon>
        <taxon>Insecta</taxon>
        <taxon>Pterygota</taxon>
        <taxon>Neoptera</taxon>
        <taxon>Endopterygota</taxon>
        <taxon>Diptera</taxon>
        <taxon>Nematocera</taxon>
        <taxon>Culicoidea</taxon>
        <taxon>Culicidae</taxon>
        <taxon>Anophelinae</taxon>
        <taxon>Anopheles</taxon>
    </lineage>
</organism>
<name>A0A182N927_9DIPT</name>
<accession>A0A182N927</accession>
<dbReference type="AlphaFoldDB" id="A0A182N927"/>
<keyword evidence="3" id="KW-1185">Reference proteome</keyword>
<dbReference type="GO" id="GO:0005739">
    <property type="term" value="C:mitochondrion"/>
    <property type="evidence" value="ECO:0007669"/>
    <property type="project" value="InterPro"/>
</dbReference>
<feature type="compositionally biased region" description="Polar residues" evidence="1">
    <location>
        <begin position="387"/>
        <end position="399"/>
    </location>
</feature>
<dbReference type="EnsemblMetazoa" id="ADIR004151-RA">
    <property type="protein sequence ID" value="ADIR004151-PA"/>
    <property type="gene ID" value="ADIR004151"/>
</dbReference>
<dbReference type="Gene3D" id="1.25.40.10">
    <property type="entry name" value="Tetratricopeptide repeat domain"/>
    <property type="match status" value="1"/>
</dbReference>